<proteinExistence type="predicted"/>
<keyword evidence="2" id="KW-1185">Reference proteome</keyword>
<accession>A0ABQ9VQZ6</accession>
<evidence type="ECO:0000313" key="1">
    <source>
        <dbReference type="EMBL" id="KAK2111812.1"/>
    </source>
</evidence>
<dbReference type="EMBL" id="JASSZA010000005">
    <property type="protein sequence ID" value="KAK2111812.1"/>
    <property type="molecule type" value="Genomic_DNA"/>
</dbReference>
<dbReference type="Proteomes" id="UP001266305">
    <property type="component" value="Unassembled WGS sequence"/>
</dbReference>
<comment type="caution">
    <text evidence="1">The sequence shown here is derived from an EMBL/GenBank/DDBJ whole genome shotgun (WGS) entry which is preliminary data.</text>
</comment>
<protein>
    <submittedName>
        <fullName evidence="1">Uncharacterized protein</fullName>
    </submittedName>
</protein>
<gene>
    <name evidence="1" type="ORF">P7K49_011558</name>
</gene>
<sequence>MLPLRDLQDDTEHEELQGLREEALLQRSQTLQQLSIFKLTLRVASTISVLGLTAATPSEVATLEGQVTYK</sequence>
<organism evidence="1 2">
    <name type="scientific">Saguinus oedipus</name>
    <name type="common">Cotton-top tamarin</name>
    <name type="synonym">Oedipomidas oedipus</name>
    <dbReference type="NCBI Taxonomy" id="9490"/>
    <lineage>
        <taxon>Eukaryota</taxon>
        <taxon>Metazoa</taxon>
        <taxon>Chordata</taxon>
        <taxon>Craniata</taxon>
        <taxon>Vertebrata</taxon>
        <taxon>Euteleostomi</taxon>
        <taxon>Mammalia</taxon>
        <taxon>Eutheria</taxon>
        <taxon>Euarchontoglires</taxon>
        <taxon>Primates</taxon>
        <taxon>Haplorrhini</taxon>
        <taxon>Platyrrhini</taxon>
        <taxon>Cebidae</taxon>
        <taxon>Callitrichinae</taxon>
        <taxon>Saguinus</taxon>
    </lineage>
</organism>
<evidence type="ECO:0000313" key="2">
    <source>
        <dbReference type="Proteomes" id="UP001266305"/>
    </source>
</evidence>
<reference evidence="1 2" key="1">
    <citation type="submission" date="2023-05" db="EMBL/GenBank/DDBJ databases">
        <title>B98-5 Cell Line De Novo Hybrid Assembly: An Optical Mapping Approach.</title>
        <authorList>
            <person name="Kananen K."/>
            <person name="Auerbach J.A."/>
            <person name="Kautto E."/>
            <person name="Blachly J.S."/>
        </authorList>
    </citation>
    <scope>NUCLEOTIDE SEQUENCE [LARGE SCALE GENOMIC DNA]</scope>
    <source>
        <strain evidence="1">B95-8</strain>
        <tissue evidence="1">Cell line</tissue>
    </source>
</reference>
<name>A0ABQ9VQZ6_SAGOE</name>